<dbReference type="OMA" id="WIEDEAM"/>
<dbReference type="OrthoDB" id="129353at2759"/>
<feature type="compositionally biased region" description="Polar residues" evidence="1">
    <location>
        <begin position="287"/>
        <end position="304"/>
    </location>
</feature>
<gene>
    <name evidence="2" type="ORF">PIIN_03701</name>
</gene>
<feature type="compositionally biased region" description="Low complexity" evidence="1">
    <location>
        <begin position="671"/>
        <end position="686"/>
    </location>
</feature>
<feature type="region of interest" description="Disordered" evidence="1">
    <location>
        <begin position="516"/>
        <end position="535"/>
    </location>
</feature>
<feature type="compositionally biased region" description="Basic residues" evidence="1">
    <location>
        <begin position="370"/>
        <end position="379"/>
    </location>
</feature>
<feature type="compositionally biased region" description="Polar residues" evidence="1">
    <location>
        <begin position="613"/>
        <end position="624"/>
    </location>
</feature>
<feature type="region of interest" description="Disordered" evidence="1">
    <location>
        <begin position="734"/>
        <end position="1152"/>
    </location>
</feature>
<feature type="compositionally biased region" description="Polar residues" evidence="1">
    <location>
        <begin position="855"/>
        <end position="870"/>
    </location>
</feature>
<feature type="compositionally biased region" description="Pro residues" evidence="1">
    <location>
        <begin position="884"/>
        <end position="893"/>
    </location>
</feature>
<feature type="compositionally biased region" description="Basic and acidic residues" evidence="1">
    <location>
        <begin position="795"/>
        <end position="804"/>
    </location>
</feature>
<dbReference type="Proteomes" id="UP000007148">
    <property type="component" value="Unassembled WGS sequence"/>
</dbReference>
<feature type="region of interest" description="Disordered" evidence="1">
    <location>
        <begin position="258"/>
        <end position="464"/>
    </location>
</feature>
<feature type="compositionally biased region" description="Basic and acidic residues" evidence="1">
    <location>
        <begin position="77"/>
        <end position="96"/>
    </location>
</feature>
<keyword evidence="3" id="KW-1185">Reference proteome</keyword>
<feature type="region of interest" description="Disordered" evidence="1">
    <location>
        <begin position="563"/>
        <end position="711"/>
    </location>
</feature>
<feature type="compositionally biased region" description="Low complexity" evidence="1">
    <location>
        <begin position="1399"/>
        <end position="1416"/>
    </location>
</feature>
<dbReference type="SUPFAM" id="SSF52113">
    <property type="entry name" value="BRCT domain"/>
    <property type="match status" value="1"/>
</dbReference>
<proteinExistence type="predicted"/>
<feature type="compositionally biased region" description="Basic and acidic residues" evidence="1">
    <location>
        <begin position="357"/>
        <end position="369"/>
    </location>
</feature>
<dbReference type="HOGENOM" id="CLU_243089_0_0_1"/>
<feature type="compositionally biased region" description="Polar residues" evidence="1">
    <location>
        <begin position="517"/>
        <end position="535"/>
    </location>
</feature>
<dbReference type="InParanoid" id="G4TEL8"/>
<feature type="compositionally biased region" description="Low complexity" evidence="1">
    <location>
        <begin position="784"/>
        <end position="794"/>
    </location>
</feature>
<feature type="compositionally biased region" description="Polar residues" evidence="1">
    <location>
        <begin position="763"/>
        <end position="774"/>
    </location>
</feature>
<dbReference type="STRING" id="1109443.G4TEL8"/>
<feature type="compositionally biased region" description="Polar residues" evidence="1">
    <location>
        <begin position="43"/>
        <end position="53"/>
    </location>
</feature>
<dbReference type="InterPro" id="IPR047249">
    <property type="entry name" value="BRCT_p53bp1-like_rpt1"/>
</dbReference>
<dbReference type="EMBL" id="CAFZ01000063">
    <property type="protein sequence ID" value="CCA69761.1"/>
    <property type="molecule type" value="Genomic_DNA"/>
</dbReference>
<feature type="compositionally biased region" description="Polar residues" evidence="1">
    <location>
        <begin position="1"/>
        <end position="10"/>
    </location>
</feature>
<feature type="compositionally biased region" description="Polar residues" evidence="1">
    <location>
        <begin position="931"/>
        <end position="940"/>
    </location>
</feature>
<dbReference type="CDD" id="cd17745">
    <property type="entry name" value="BRCT_p53bp1_rpt1"/>
    <property type="match status" value="1"/>
</dbReference>
<reference evidence="2 3" key="1">
    <citation type="journal article" date="2011" name="PLoS Pathog.">
        <title>Endophytic Life Strategies Decoded by Genome and Transcriptome Analyses of the Mutualistic Root Symbiont Piriformospora indica.</title>
        <authorList>
            <person name="Zuccaro A."/>
            <person name="Lahrmann U."/>
            <person name="Guldener U."/>
            <person name="Langen G."/>
            <person name="Pfiffi S."/>
            <person name="Biedenkopf D."/>
            <person name="Wong P."/>
            <person name="Samans B."/>
            <person name="Grimm C."/>
            <person name="Basiewicz M."/>
            <person name="Murat C."/>
            <person name="Martin F."/>
            <person name="Kogel K.H."/>
        </authorList>
    </citation>
    <scope>NUCLEOTIDE SEQUENCE [LARGE SCALE GENOMIC DNA]</scope>
    <source>
        <strain evidence="2 3">DSM 11827</strain>
    </source>
</reference>
<feature type="compositionally biased region" description="Basic and acidic residues" evidence="1">
    <location>
        <begin position="317"/>
        <end position="328"/>
    </location>
</feature>
<feature type="compositionally biased region" description="Polar residues" evidence="1">
    <location>
        <begin position="1104"/>
        <end position="1116"/>
    </location>
</feature>
<evidence type="ECO:0008006" key="4">
    <source>
        <dbReference type="Google" id="ProtNLM"/>
    </source>
</evidence>
<accession>G4TEL8</accession>
<sequence length="1633" mass="176612">MSGGTQNREISGQIPEPVPASQQLSAGGIPASFDGMSGIGGQASMSGGSQFEDSQLDESQFEESLPPPKLSAWSQLDRVDFEASHDPAPQAHEDIIYNRSGNPVSRKDGSSLLLPPVEPPTRSKSPQAKLVATGGPSPRKAPKQSTIFSATKPTTSAAARQPGDYDPADDRIRFDAPIPLTPGAHQSGTTGPRLILPKGVRPRAPSPIYISDEESPEGDASALSAAPLPVDSGLQPDSQLVSVAADMFASLRNRLSPVPSAAAYSQSMPPPPPPLLPQSTGPVLGATSENPLILSSPSQPSDAGSQADEEDASLTSPEERKEVKDYHHAGYYVTPGTGLTPPREDTPLVPAAPDTEPPVRDLRIPDAKIKSKSKLRRSVSARASGMLSPRGFSLLDDDDAPRPTHRWESLSPLDEQESISVRNHLLDERSSSRPRELQVQDTPRHRISQRGMALASQASLPSEDELLGERDRTTLEDSMRKRFPPNQQALNRDLSNVSSVMADDGLRRVDTMISLDPRQSNNDALPTSALQTGDSLGYSNSVLRSQAYNARIAIENAEQEARRVEEAREQVPEGSPTKSRVQASLRKAGPSQESVKRRVPMGSPSKSKETLGQGRQSPRQSTHVWTEGPLTPTLGRAAAQKKAAGQSGSAHDTSSSSSNTFGKKVFVGGTPSQSLSDPSQQSDLSQRANESSIVVAPAEEDPHGNLIPVSLRAGQADITQRSEVDVDQVIPETQFSQDVVATTSHPRSPVILYSRKDKDEQPVPTQESQSQPTVKGQEPRVLVPASAPGASAPAVDDRGTHSDLSRNTSIVVPGSQTDESQPGVVKEGKEKAAREGEVGRGENKSADGQDPEAPNVQSTSNEKQSGSKETGSYEFSDPKATAQPGPPPKPAPSSPKKRTRDDDQQGDGDKRGAKRAKVDRARSKTPAVQKGPTSGKSKPLQTLPPPPPRPDTAEKPRQKSVAPTKEPVTPIQRARPTDDYISPSGILDFSSSLTPLPDTSAGREPQSLEISPAKPKEKSPKKGKWKTYRHGRTLVTEFVAPASENQDGASGADPDNPATQDPFKSLAKTTKEVVEMPLAKEFDRTPSPEPVKRSEPVATRRVTRSQSQAKAESQPTRPLPKGRKRSIHQSQADERIGTQTSTIPLPAKRARKGAGPILPTIAASPEASPKRTTVQHLQPTGRLDVACQSGGRVFAPLKKMYMTATVVEYQQKAERVKFKGKGKAKATSFINCKVKFDDGTWEEIPLTELRRCELREGDELRIPGKRGAKLARTGHVSAVPSWIQRNTVSVRTTSKPKEEVTVVQGKDIGVPLEVIERDWDDRRVPTVEDIGLGEELIRAQEKERAAEEAKGKGKKPKSMTLGPPKWKDSPPPPAFRERSISPPLVRKRTTPATGRSKKATASSSARRVSIAPSASAPQHDARLAGFAFIFALAFRDADGNKISDAAREKKKNGLVRIITRHGGRVVDDGFDSLFQLGGQTSDDGARWIWNKGDMFFPDDSKAAKRKVPHSSTSSVAETKVERYMLLADGVNRNQKYMLALAMGIPCVNTRWIEDEAMNSWRMHVLPAGTYTKLGLICAQWIDGSYVDHPRSLRDMHENPGTLSRPFKDKSLLFVYPSKAKDDVRGVSRYFRAY</sequence>
<evidence type="ECO:0000313" key="2">
    <source>
        <dbReference type="EMBL" id="CCA69761.1"/>
    </source>
</evidence>
<feature type="compositionally biased region" description="Basic and acidic residues" evidence="1">
    <location>
        <begin position="1341"/>
        <end position="1351"/>
    </location>
</feature>
<dbReference type="eggNOG" id="KOG3548">
    <property type="taxonomic scope" value="Eukaryota"/>
</dbReference>
<feature type="compositionally biased region" description="Basic and acidic residues" evidence="1">
    <location>
        <begin position="1069"/>
        <end position="1095"/>
    </location>
</feature>
<dbReference type="Gene3D" id="3.40.50.10190">
    <property type="entry name" value="BRCT domain"/>
    <property type="match status" value="1"/>
</dbReference>
<feature type="compositionally biased region" description="Basic residues" evidence="1">
    <location>
        <begin position="1021"/>
        <end position="1032"/>
    </location>
</feature>
<protein>
    <recommendedName>
        <fullName evidence="4">BRCT domain-containing protein</fullName>
    </recommendedName>
</protein>
<feature type="compositionally biased region" description="Polar residues" evidence="1">
    <location>
        <begin position="734"/>
        <end position="746"/>
    </location>
</feature>
<dbReference type="InterPro" id="IPR036420">
    <property type="entry name" value="BRCT_dom_sf"/>
</dbReference>
<evidence type="ECO:0000256" key="1">
    <source>
        <dbReference type="SAM" id="MobiDB-lite"/>
    </source>
</evidence>
<name>G4TEL8_SERID</name>
<feature type="region of interest" description="Disordered" evidence="1">
    <location>
        <begin position="1"/>
        <end position="235"/>
    </location>
</feature>
<feature type="compositionally biased region" description="Polar residues" evidence="1">
    <location>
        <begin position="805"/>
        <end position="820"/>
    </location>
</feature>
<evidence type="ECO:0000313" key="3">
    <source>
        <dbReference type="Proteomes" id="UP000007148"/>
    </source>
</evidence>
<comment type="caution">
    <text evidence="2">The sequence shown here is derived from an EMBL/GenBank/DDBJ whole genome shotgun (WGS) entry which is preliminary data.</text>
</comment>
<feature type="compositionally biased region" description="Basic and acidic residues" evidence="1">
    <location>
        <begin position="826"/>
        <end position="847"/>
    </location>
</feature>
<feature type="compositionally biased region" description="Polar residues" evidence="1">
    <location>
        <begin position="143"/>
        <end position="158"/>
    </location>
</feature>
<feature type="compositionally biased region" description="Basic and acidic residues" evidence="1">
    <location>
        <begin position="424"/>
        <end position="444"/>
    </location>
</feature>
<feature type="compositionally biased region" description="Low complexity" evidence="1">
    <location>
        <begin position="637"/>
        <end position="658"/>
    </location>
</feature>
<feature type="compositionally biased region" description="Basic and acidic residues" evidence="1">
    <location>
        <begin position="899"/>
        <end position="922"/>
    </location>
</feature>
<feature type="region of interest" description="Disordered" evidence="1">
    <location>
        <begin position="1341"/>
        <end position="1416"/>
    </location>
</feature>
<organism evidence="2 3">
    <name type="scientific">Serendipita indica (strain DSM 11827)</name>
    <name type="common">Root endophyte fungus</name>
    <name type="synonym">Piriformospora indica</name>
    <dbReference type="NCBI Taxonomy" id="1109443"/>
    <lineage>
        <taxon>Eukaryota</taxon>
        <taxon>Fungi</taxon>
        <taxon>Dikarya</taxon>
        <taxon>Basidiomycota</taxon>
        <taxon>Agaricomycotina</taxon>
        <taxon>Agaricomycetes</taxon>
        <taxon>Sebacinales</taxon>
        <taxon>Serendipitaceae</taxon>
        <taxon>Serendipita</taxon>
    </lineage>
</organism>